<proteinExistence type="predicted"/>
<name>A0A498KGT1_MALDO</name>
<accession>A0A498KGT1</accession>
<reference evidence="1 2" key="1">
    <citation type="submission" date="2018-10" db="EMBL/GenBank/DDBJ databases">
        <title>A high-quality apple genome assembly.</title>
        <authorList>
            <person name="Hu J."/>
        </authorList>
    </citation>
    <scope>NUCLEOTIDE SEQUENCE [LARGE SCALE GENOMIC DNA]</scope>
    <source>
        <strain evidence="2">cv. HFTH1</strain>
        <tissue evidence="1">Young leaf</tissue>
    </source>
</reference>
<keyword evidence="2" id="KW-1185">Reference proteome</keyword>
<protein>
    <submittedName>
        <fullName evidence="1">Uncharacterized protein</fullName>
    </submittedName>
</protein>
<organism evidence="1 2">
    <name type="scientific">Malus domestica</name>
    <name type="common">Apple</name>
    <name type="synonym">Pyrus malus</name>
    <dbReference type="NCBI Taxonomy" id="3750"/>
    <lineage>
        <taxon>Eukaryota</taxon>
        <taxon>Viridiplantae</taxon>
        <taxon>Streptophyta</taxon>
        <taxon>Embryophyta</taxon>
        <taxon>Tracheophyta</taxon>
        <taxon>Spermatophyta</taxon>
        <taxon>Magnoliopsida</taxon>
        <taxon>eudicotyledons</taxon>
        <taxon>Gunneridae</taxon>
        <taxon>Pentapetalae</taxon>
        <taxon>rosids</taxon>
        <taxon>fabids</taxon>
        <taxon>Rosales</taxon>
        <taxon>Rosaceae</taxon>
        <taxon>Amygdaloideae</taxon>
        <taxon>Maleae</taxon>
        <taxon>Malus</taxon>
    </lineage>
</organism>
<sequence>MYSCVVYLLEQVPVEAEAAAAVAGLPPHQRFSLSSSSEELSSIYGSRHLGQKVLEIEEKFYEGLLLYNYVFFYTFSFEFSQNITHEELKSRIGGKQLRGTYHLLSGSSSSFFTYELFGSKESSTSGISGPYLRLRPRICICFLCSVVPSMLLFCHIEEGFCKLGFPWQWLSPSTSTPVSLSAFPLPLVQSLFLSNLY</sequence>
<dbReference type="Proteomes" id="UP000290289">
    <property type="component" value="Chromosome 2"/>
</dbReference>
<dbReference type="AlphaFoldDB" id="A0A498KGT1"/>
<dbReference type="EMBL" id="RDQH01000328">
    <property type="protein sequence ID" value="RXI06898.1"/>
    <property type="molecule type" value="Genomic_DNA"/>
</dbReference>
<comment type="caution">
    <text evidence="1">The sequence shown here is derived from an EMBL/GenBank/DDBJ whole genome shotgun (WGS) entry which is preliminary data.</text>
</comment>
<evidence type="ECO:0000313" key="2">
    <source>
        <dbReference type="Proteomes" id="UP000290289"/>
    </source>
</evidence>
<gene>
    <name evidence="1" type="ORF">DVH24_026034</name>
</gene>
<evidence type="ECO:0000313" key="1">
    <source>
        <dbReference type="EMBL" id="RXI06898.1"/>
    </source>
</evidence>
<dbReference type="STRING" id="3750.A0A498KGT1"/>